<comment type="caution">
    <text evidence="2">The sequence shown here is derived from an EMBL/GenBank/DDBJ whole genome shotgun (WGS) entry which is preliminary data.</text>
</comment>
<proteinExistence type="predicted"/>
<feature type="domain" description="Putative Flp pilus-assembly TadG-like N-terminal" evidence="1">
    <location>
        <begin position="4"/>
        <end position="43"/>
    </location>
</feature>
<dbReference type="EMBL" id="JAAQOM010000013">
    <property type="protein sequence ID" value="NIA56026.1"/>
    <property type="molecule type" value="Genomic_DNA"/>
</dbReference>
<dbReference type="Proteomes" id="UP000716322">
    <property type="component" value="Unassembled WGS sequence"/>
</dbReference>
<dbReference type="InterPro" id="IPR028087">
    <property type="entry name" value="Tad_N"/>
</dbReference>
<evidence type="ECO:0000313" key="2">
    <source>
        <dbReference type="EMBL" id="NIA56026.1"/>
    </source>
</evidence>
<gene>
    <name evidence="2" type="ORF">HAV22_20545</name>
</gene>
<sequence length="448" mass="46558">MTPFVLILMLAMLGMALDLSRSYNRKTELQNLADAAALAAAAALDGTSAGIDRAITAAGQNAGYTYSYNTAPISWSSAALKFGTDANGGAGGWVDGATAKLNASKIFFARVDTSALDPVFGQVDNYFIPILSSALATTTVSASAVAGRDSLAALPLAICANSNTNASSLASGELVEYGFRRGVGYNLMRLNPGGTTPENFLVNPIALPGTVGTPMMGRMDVVGPFVCTGRMAIPTLGGGDITVERGFPINLLFTHLNSRFGDVTSCQPATAPADPNVRSYDLTNATWMKYKPDGQSANSLASPLLTVAEQPATATQTAYGPLWTYAKAAKYASYVANGGVEPAAGYSTFSTTDWSTLYNPGRPVAQSYSSTPYQANGGGTTYQPSRNTRVLNIPLLRCPVAAGTSSTASVLGIAKFFMTVPATSSALYAEFAGMNTETALGGNARLYR</sequence>
<organism evidence="2 3">
    <name type="scientific">Telluria antibiotica</name>
    <dbReference type="NCBI Taxonomy" id="2717319"/>
    <lineage>
        <taxon>Bacteria</taxon>
        <taxon>Pseudomonadati</taxon>
        <taxon>Pseudomonadota</taxon>
        <taxon>Betaproteobacteria</taxon>
        <taxon>Burkholderiales</taxon>
        <taxon>Oxalobacteraceae</taxon>
        <taxon>Telluria group</taxon>
        <taxon>Telluria</taxon>
    </lineage>
</organism>
<protein>
    <submittedName>
        <fullName evidence="2">Pilus assembly protein TadE</fullName>
    </submittedName>
</protein>
<keyword evidence="3" id="KW-1185">Reference proteome</keyword>
<reference evidence="2 3" key="1">
    <citation type="submission" date="2020-03" db="EMBL/GenBank/DDBJ databases">
        <title>Genome sequence of strain Massilia sp. TW-1.</title>
        <authorList>
            <person name="Chaudhary D.K."/>
        </authorList>
    </citation>
    <scope>NUCLEOTIDE SEQUENCE [LARGE SCALE GENOMIC DNA]</scope>
    <source>
        <strain evidence="2 3">TW-1</strain>
    </source>
</reference>
<evidence type="ECO:0000313" key="3">
    <source>
        <dbReference type="Proteomes" id="UP000716322"/>
    </source>
</evidence>
<name>A0ABX0PFJ3_9BURK</name>
<accession>A0ABX0PFJ3</accession>
<evidence type="ECO:0000259" key="1">
    <source>
        <dbReference type="Pfam" id="PF13400"/>
    </source>
</evidence>
<dbReference type="Pfam" id="PF13400">
    <property type="entry name" value="Tad"/>
    <property type="match status" value="1"/>
</dbReference>